<proteinExistence type="predicted"/>
<sequence>MYFCCSLNECYFASKGAALVLAGAERGCAGAGAGAGAGRRRSPTRAHPQPDIQHHLQSMFYLLRPEETLKMHVAIVNVYEATRAHCARALCRPPEIERDSRRPNTIAKRSKPPKADIYSFVSRNATEVSFIDEYLNLVTLKVYIVINYEFRSRSVSGTRRSSWFVGGRGADATDNYLFRAERIIGADTAITR</sequence>
<protein>
    <submittedName>
        <fullName evidence="1">Protein phosphatase Slingshot</fullName>
    </submittedName>
</protein>
<keyword evidence="2" id="KW-1185">Reference proteome</keyword>
<dbReference type="Proteomes" id="UP000299102">
    <property type="component" value="Unassembled WGS sequence"/>
</dbReference>
<evidence type="ECO:0000313" key="2">
    <source>
        <dbReference type="Proteomes" id="UP000299102"/>
    </source>
</evidence>
<gene>
    <name evidence="1" type="primary">ssh</name>
    <name evidence="1" type="ORF">EVAR_74649_1</name>
</gene>
<dbReference type="AlphaFoldDB" id="A0A4C1WD96"/>
<evidence type="ECO:0000313" key="1">
    <source>
        <dbReference type="EMBL" id="GBP48144.1"/>
    </source>
</evidence>
<accession>A0A4C1WD96</accession>
<dbReference type="EMBL" id="BGZK01000517">
    <property type="protein sequence ID" value="GBP48144.1"/>
    <property type="molecule type" value="Genomic_DNA"/>
</dbReference>
<organism evidence="1 2">
    <name type="scientific">Eumeta variegata</name>
    <name type="common">Bagworm moth</name>
    <name type="synonym">Eumeta japonica</name>
    <dbReference type="NCBI Taxonomy" id="151549"/>
    <lineage>
        <taxon>Eukaryota</taxon>
        <taxon>Metazoa</taxon>
        <taxon>Ecdysozoa</taxon>
        <taxon>Arthropoda</taxon>
        <taxon>Hexapoda</taxon>
        <taxon>Insecta</taxon>
        <taxon>Pterygota</taxon>
        <taxon>Neoptera</taxon>
        <taxon>Endopterygota</taxon>
        <taxon>Lepidoptera</taxon>
        <taxon>Glossata</taxon>
        <taxon>Ditrysia</taxon>
        <taxon>Tineoidea</taxon>
        <taxon>Psychidae</taxon>
        <taxon>Oiketicinae</taxon>
        <taxon>Eumeta</taxon>
    </lineage>
</organism>
<comment type="caution">
    <text evidence="1">The sequence shown here is derived from an EMBL/GenBank/DDBJ whole genome shotgun (WGS) entry which is preliminary data.</text>
</comment>
<dbReference type="STRING" id="151549.A0A4C1WD96"/>
<dbReference type="OrthoDB" id="5779068at2759"/>
<name>A0A4C1WD96_EUMVA</name>
<reference evidence="1 2" key="1">
    <citation type="journal article" date="2019" name="Commun. Biol.">
        <title>The bagworm genome reveals a unique fibroin gene that provides high tensile strength.</title>
        <authorList>
            <person name="Kono N."/>
            <person name="Nakamura H."/>
            <person name="Ohtoshi R."/>
            <person name="Tomita M."/>
            <person name="Numata K."/>
            <person name="Arakawa K."/>
        </authorList>
    </citation>
    <scope>NUCLEOTIDE SEQUENCE [LARGE SCALE GENOMIC DNA]</scope>
</reference>